<dbReference type="EMBL" id="FOCT01000003">
    <property type="protein sequence ID" value="SEN29830.1"/>
    <property type="molecule type" value="Genomic_DNA"/>
</dbReference>
<keyword evidence="1" id="KW-0547">Nucleotide-binding</keyword>
<name>A0A1H8FE35_9PROT</name>
<dbReference type="Proteomes" id="UP000183898">
    <property type="component" value="Unassembled WGS sequence"/>
</dbReference>
<keyword evidence="1" id="KW-0378">Hydrolase</keyword>
<reference evidence="1 2" key="1">
    <citation type="submission" date="2016-10" db="EMBL/GenBank/DDBJ databases">
        <authorList>
            <person name="de Groot N.N."/>
        </authorList>
    </citation>
    <scope>NUCLEOTIDE SEQUENCE [LARGE SCALE GENOMIC DNA]</scope>
    <source>
        <strain evidence="1 2">Nl18</strain>
    </source>
</reference>
<protein>
    <submittedName>
        <fullName evidence="1">Putative DNA primase/helicase</fullName>
    </submittedName>
</protein>
<proteinExistence type="predicted"/>
<keyword evidence="1" id="KW-0067">ATP-binding</keyword>
<dbReference type="GO" id="GO:0004386">
    <property type="term" value="F:helicase activity"/>
    <property type="evidence" value="ECO:0007669"/>
    <property type="project" value="UniProtKB-KW"/>
</dbReference>
<keyword evidence="1" id="KW-0347">Helicase</keyword>
<accession>A0A1H8FE35</accession>
<dbReference type="Pfam" id="PF13148">
    <property type="entry name" value="DUF3987"/>
    <property type="match status" value="1"/>
</dbReference>
<sequence length="174" mass="19267">MLTLAPEAKAAWVEYHNEIEKELASGGELYDVRDVASKSADNVARLATLFQIFEHGMGSAVRVEFVEAASRITAWHLNEARRFFGELALPAELADVARLDTWLIDYCRREQTYLVPVAKLQQGGPGGLRSKASIEAALRELEELGRARLVRDGKKKMVAVNPWLLSKEGNNGAC</sequence>
<dbReference type="InterPro" id="IPR025048">
    <property type="entry name" value="DUF3987"/>
</dbReference>
<evidence type="ECO:0000313" key="2">
    <source>
        <dbReference type="Proteomes" id="UP000183898"/>
    </source>
</evidence>
<organism evidence="1 2">
    <name type="scientific">Nitrosospira multiformis</name>
    <dbReference type="NCBI Taxonomy" id="1231"/>
    <lineage>
        <taxon>Bacteria</taxon>
        <taxon>Pseudomonadati</taxon>
        <taxon>Pseudomonadota</taxon>
        <taxon>Betaproteobacteria</taxon>
        <taxon>Nitrosomonadales</taxon>
        <taxon>Nitrosomonadaceae</taxon>
        <taxon>Nitrosospira</taxon>
    </lineage>
</organism>
<dbReference type="AlphaFoldDB" id="A0A1H8FE35"/>
<gene>
    <name evidence="1" type="ORF">SAMN05216404_103300</name>
</gene>
<evidence type="ECO:0000313" key="1">
    <source>
        <dbReference type="EMBL" id="SEN29830.1"/>
    </source>
</evidence>